<dbReference type="EMBL" id="LC515367">
    <property type="protein sequence ID" value="BBQ05350.1"/>
    <property type="molecule type" value="Genomic_DNA"/>
</dbReference>
<proteinExistence type="predicted"/>
<protein>
    <submittedName>
        <fullName evidence="1">Uncharacterized protein</fullName>
    </submittedName>
</protein>
<keyword evidence="1" id="KW-0496">Mitochondrion</keyword>
<dbReference type="AlphaFoldDB" id="A0A679ELH0"/>
<evidence type="ECO:0000313" key="1">
    <source>
        <dbReference type="EMBL" id="BBQ05350.1"/>
    </source>
</evidence>
<sequence>MNGVTLTERQRVKWRRWFEGWRWETDVQAAKTETLESPTWIYWNPATAFPTQEERMKAAAAGYRIETVSKNWWTVCWNDFSGGNLDKWEDFPLPGGKPTNQEVWKKGSLWVFRPRTDLETKPNAASFSLQEIVNEATGWENRTWTVWGAKMWNVGRLSAAGVLGTSVEASMAKTVGTITAAGVGMNQAVVSPAMALVQCFDARVAAGQE</sequence>
<organism evidence="1">
    <name type="scientific">Hemiarma marina</name>
    <dbReference type="NCBI Taxonomy" id="1848298"/>
    <lineage>
        <taxon>Eukaryota</taxon>
        <taxon>Cryptophyceae</taxon>
        <taxon>Cyathomonadacea</taxon>
        <taxon>Goniomonadaceae</taxon>
    </lineage>
</organism>
<name>A0A679ELH0_9CRYP</name>
<accession>A0A679ELH0</accession>
<geneLocation type="mitochondrion" evidence="1"/>
<reference evidence="1" key="1">
    <citation type="submission" date="2019-12" db="EMBL/GenBank/DDBJ databases">
        <title>Mitochondrial genomes of Hemiarma marina and Leucocryptos marina revised the evolution of cytochrome c maturation in Cryptista.</title>
        <authorList>
            <person name="Nishimura Y."/>
            <person name="Kume K."/>
            <person name="Sonehara K."/>
            <person name="Tanifuji G."/>
            <person name="Shiratori T."/>
            <person name="Ishida K."/>
            <person name="Hashimoto T."/>
            <person name="Inagaki Y."/>
            <person name="Ohkuma M."/>
        </authorList>
    </citation>
    <scope>NUCLEOTIDE SEQUENCE</scope>
    <source>
        <strain evidence="1">SRT149</strain>
    </source>
</reference>